<dbReference type="EMBL" id="LMCB01000017">
    <property type="protein sequence ID" value="KZL19007.1"/>
    <property type="molecule type" value="Genomic_DNA"/>
</dbReference>
<dbReference type="AlphaFoldDB" id="A0A165YN62"/>
<dbReference type="InterPro" id="IPR029058">
    <property type="entry name" value="AB_hydrolase_fold"/>
</dbReference>
<keyword evidence="3" id="KW-0812">Transmembrane</keyword>
<evidence type="ECO:0000256" key="1">
    <source>
        <dbReference type="ARBA" id="ARBA00010088"/>
    </source>
</evidence>
<evidence type="ECO:0000259" key="4">
    <source>
        <dbReference type="Pfam" id="PF00561"/>
    </source>
</evidence>
<dbReference type="GO" id="GO:0016020">
    <property type="term" value="C:membrane"/>
    <property type="evidence" value="ECO:0007669"/>
    <property type="project" value="TreeGrafter"/>
</dbReference>
<evidence type="ECO:0000313" key="6">
    <source>
        <dbReference type="Proteomes" id="UP000076577"/>
    </source>
</evidence>
<evidence type="ECO:0000256" key="3">
    <source>
        <dbReference type="SAM" id="Phobius"/>
    </source>
</evidence>
<dbReference type="PATRIC" id="fig|989403.3.peg.2691"/>
<dbReference type="Pfam" id="PF00561">
    <property type="entry name" value="Abhydrolase_1"/>
    <property type="match status" value="1"/>
</dbReference>
<dbReference type="EC" id="3.4.11.5" evidence="5"/>
<name>A0A165YN62_9HYPH</name>
<organism evidence="5 6">
    <name type="scientific">Pseudovibrio axinellae</name>
    <dbReference type="NCBI Taxonomy" id="989403"/>
    <lineage>
        <taxon>Bacteria</taxon>
        <taxon>Pseudomonadati</taxon>
        <taxon>Pseudomonadota</taxon>
        <taxon>Alphaproteobacteria</taxon>
        <taxon>Hyphomicrobiales</taxon>
        <taxon>Stappiaceae</taxon>
        <taxon>Pseudovibrio</taxon>
    </lineage>
</organism>
<dbReference type="InterPro" id="IPR002410">
    <property type="entry name" value="Peptidase_S33"/>
</dbReference>
<evidence type="ECO:0000313" key="5">
    <source>
        <dbReference type="EMBL" id="KZL19007.1"/>
    </source>
</evidence>
<keyword evidence="5" id="KW-0645">Protease</keyword>
<dbReference type="Proteomes" id="UP000076577">
    <property type="component" value="Unassembled WGS sequence"/>
</dbReference>
<feature type="domain" description="AB hydrolase-1" evidence="4">
    <location>
        <begin position="74"/>
        <end position="341"/>
    </location>
</feature>
<keyword evidence="6" id="KW-1185">Reference proteome</keyword>
<dbReference type="PRINTS" id="PR00793">
    <property type="entry name" value="PROAMNOPTASE"/>
</dbReference>
<dbReference type="GO" id="GO:0004177">
    <property type="term" value="F:aminopeptidase activity"/>
    <property type="evidence" value="ECO:0007669"/>
    <property type="project" value="UniProtKB-KW"/>
</dbReference>
<accession>A0A165YN62</accession>
<protein>
    <submittedName>
        <fullName evidence="5">Proline iminopeptidase</fullName>
        <ecNumber evidence="5">3.4.11.5</ecNumber>
    </submittedName>
</protein>
<dbReference type="OrthoDB" id="7267294at2"/>
<comment type="similarity">
    <text evidence="1">Belongs to the peptidase S33 family.</text>
</comment>
<keyword evidence="3" id="KW-0472">Membrane</keyword>
<feature type="transmembrane region" description="Helical" evidence="3">
    <location>
        <begin position="9"/>
        <end position="31"/>
    </location>
</feature>
<gene>
    <name evidence="5" type="primary">pip</name>
    <name evidence="5" type="ORF">PsAD2_02526</name>
</gene>
<dbReference type="InterPro" id="IPR000073">
    <property type="entry name" value="AB_hydrolase_1"/>
</dbReference>
<keyword evidence="3" id="KW-1133">Transmembrane helix</keyword>
<dbReference type="PANTHER" id="PTHR43798:SF33">
    <property type="entry name" value="HYDROLASE, PUTATIVE (AFU_ORTHOLOGUE AFUA_2G14860)-RELATED"/>
    <property type="match status" value="1"/>
</dbReference>
<keyword evidence="5" id="KW-0031">Aminopeptidase</keyword>
<dbReference type="SUPFAM" id="SSF53474">
    <property type="entry name" value="alpha/beta-Hydrolases"/>
    <property type="match status" value="1"/>
</dbReference>
<dbReference type="InterPro" id="IPR050266">
    <property type="entry name" value="AB_hydrolase_sf"/>
</dbReference>
<comment type="caution">
    <text evidence="5">The sequence shown here is derived from an EMBL/GenBank/DDBJ whole genome shotgun (WGS) entry which is preliminary data.</text>
</comment>
<dbReference type="PANTHER" id="PTHR43798">
    <property type="entry name" value="MONOACYLGLYCEROL LIPASE"/>
    <property type="match status" value="1"/>
</dbReference>
<sequence>MTLRAKKMAYWILGSVMLCLVAGGAAFWWMMQQPLYKHGQAAKLAEQDPVSMDGERFWVEPNMSLTYFARGEGKPILYVHGGPGTPPDISAAALDALGENYKTYYYDQRGTGGSTRPFDRFNAKDGTWGNVQKLEGTLGLAQQLADMERIRKLLGQDRIIVVGHSFGAFMAALYAAEFPQGVDKLVLLNPADLLEFPNSREGLYGAIEKRLPAEDQDAFKAWLAQYMDFGNVFSKSEAELQVLDARFLPFYEKAIGKIPQGVPSPPLDATGNWQVRGVFFSMGRRHDWRGLMGKITAPTLVVHGGRDFQPKEIAEEYVANIPGSTLIEIKDAAHFPQYTHPEQLAAQLDHFLNDK</sequence>
<dbReference type="Gene3D" id="3.40.50.1820">
    <property type="entry name" value="alpha/beta hydrolase"/>
    <property type="match status" value="1"/>
</dbReference>
<dbReference type="RefSeq" id="WP_068006286.1">
    <property type="nucleotide sequence ID" value="NZ_FOFM01000001.1"/>
</dbReference>
<reference evidence="5 6" key="1">
    <citation type="journal article" date="2016" name="Front. Microbiol.">
        <title>Comparative Genomic Analysis Reveals a Diverse Repertoire of Genes Involved in Prokaryote-Eukaryote Interactions within the Pseudovibrio Genus.</title>
        <authorList>
            <person name="Romano S."/>
            <person name="Fernandez-Guerra A."/>
            <person name="Reen F.J."/>
            <person name="Glockner F.O."/>
            <person name="Crowley S.P."/>
            <person name="O'Sullivan O."/>
            <person name="Cotter P.D."/>
            <person name="Adams C."/>
            <person name="Dobson A.D."/>
            <person name="O'Gara F."/>
        </authorList>
    </citation>
    <scope>NUCLEOTIDE SEQUENCE [LARGE SCALE GENOMIC DNA]</scope>
    <source>
        <strain evidence="5 6">Ad2</strain>
    </source>
</reference>
<proteinExistence type="inferred from homology"/>
<evidence type="ECO:0000256" key="2">
    <source>
        <dbReference type="ARBA" id="ARBA00022801"/>
    </source>
</evidence>
<dbReference type="GO" id="GO:0006508">
    <property type="term" value="P:proteolysis"/>
    <property type="evidence" value="ECO:0007669"/>
    <property type="project" value="InterPro"/>
</dbReference>
<dbReference type="STRING" id="989403.SAMN05421798_101515"/>
<keyword evidence="2 5" id="KW-0378">Hydrolase</keyword>